<keyword evidence="11" id="KW-1185">Reference proteome</keyword>
<keyword evidence="3 6" id="KW-1133">Transmembrane helix</keyword>
<evidence type="ECO:0000313" key="8">
    <source>
        <dbReference type="EMBL" id="RYN16536.1"/>
    </source>
</evidence>
<dbReference type="Proteomes" id="UP000293195">
    <property type="component" value="Unassembled WGS sequence"/>
</dbReference>
<keyword evidence="2 6" id="KW-0812">Transmembrane</keyword>
<evidence type="ECO:0000259" key="7">
    <source>
        <dbReference type="Pfam" id="PF00324"/>
    </source>
</evidence>
<evidence type="ECO:0000313" key="9">
    <source>
        <dbReference type="EMBL" id="RYN88341.1"/>
    </source>
</evidence>
<feature type="transmembrane region" description="Helical" evidence="6">
    <location>
        <begin position="244"/>
        <end position="263"/>
    </location>
</feature>
<evidence type="ECO:0000256" key="2">
    <source>
        <dbReference type="ARBA" id="ARBA00022692"/>
    </source>
</evidence>
<feature type="transmembrane region" description="Helical" evidence="6">
    <location>
        <begin position="206"/>
        <end position="229"/>
    </location>
</feature>
<evidence type="ECO:0000256" key="1">
    <source>
        <dbReference type="ARBA" id="ARBA00004141"/>
    </source>
</evidence>
<feature type="transmembrane region" description="Helical" evidence="6">
    <location>
        <begin position="97"/>
        <end position="123"/>
    </location>
</feature>
<evidence type="ECO:0000256" key="3">
    <source>
        <dbReference type="ARBA" id="ARBA00022989"/>
    </source>
</evidence>
<feature type="transmembrane region" description="Helical" evidence="6">
    <location>
        <begin position="396"/>
        <end position="422"/>
    </location>
</feature>
<protein>
    <recommendedName>
        <fullName evidence="7">Amino acid permease/ SLC12A domain-containing protein</fullName>
    </recommendedName>
</protein>
<organism evidence="8 10">
    <name type="scientific">Alternaria tenuissima</name>
    <dbReference type="NCBI Taxonomy" id="119927"/>
    <lineage>
        <taxon>Eukaryota</taxon>
        <taxon>Fungi</taxon>
        <taxon>Dikarya</taxon>
        <taxon>Ascomycota</taxon>
        <taxon>Pezizomycotina</taxon>
        <taxon>Dothideomycetes</taxon>
        <taxon>Pleosporomycetidae</taxon>
        <taxon>Pleosporales</taxon>
        <taxon>Pleosporineae</taxon>
        <taxon>Pleosporaceae</taxon>
        <taxon>Alternaria</taxon>
        <taxon>Alternaria sect. Alternaria</taxon>
        <taxon>Alternaria alternata complex</taxon>
    </lineage>
</organism>
<sequence>MSTEDNPQKLRQNLQGWMIFFIVISAVIGGGVFNNGGPSMEVAGPTGALVGLFIMGVIAICAAEGLSELTQLFPAPNAIVEYVRAFVDEDLAWVIGIAYWFTYSSMFASQNLVAANLAVYWGLEQVWQIVLFYFLTPGVLVAINLVGVGTFGWIEAIGGALKIMLVVGSTIVLYVIAAQHGSWSGEGPIQDGFQYNKKSTTNKYRALAYVIPMIAFGFLGIEAVAVTAFEARTSRSLRLPSQSIAYVVILLYFLCLLGQCLNVRWDNDHLPLIYSGIGNGATDTTGLENPTSSNLTIIALWLRGQKGLAGFLNGAMIFSVISSANTSLYIASRTLYGIARDVPPTNRLGKFLHSFSVLVPKTGVPARALIFSAVAFSWLPFLSLRGTYAVQYVIEIFQISASVSCLIVWASISLAYVRYYIWLKRCEQNLVDKYEKFNRSDGLYPFTVLAFLQPLPAIAAITGCVIVLAFCSATWWDKDITFAKVAIGYASPIILFMLFVIFKLINRRMWVRTSDDFAVLSQTLDRLKWYKTDELDQDQTQREEEMRVLSPPQVSRQDLGETVQT</sequence>
<feature type="transmembrane region" description="Helical" evidence="6">
    <location>
        <begin position="130"/>
        <end position="154"/>
    </location>
</feature>
<reference evidence="8 11" key="2">
    <citation type="journal article" date="2019" name="bioRxiv">
        <title>Genomics, evolutionary history and diagnostics of the Alternaria alternata species group including apple and Asian pear pathotypes.</title>
        <authorList>
            <person name="Armitage A.D."/>
            <person name="Cockerton H.M."/>
            <person name="Sreenivasaprasad S."/>
            <person name="Woodhall J.W."/>
            <person name="Lane C.R."/>
            <person name="Harrison R.J."/>
            <person name="Clarkson J.P."/>
        </authorList>
    </citation>
    <scope>NUCLEOTIDE SEQUENCE</scope>
    <source>
        <strain evidence="8">FERA 1164</strain>
        <strain evidence="11">FERA 635</strain>
    </source>
</reference>
<dbReference type="GO" id="GO:0016020">
    <property type="term" value="C:membrane"/>
    <property type="evidence" value="ECO:0007669"/>
    <property type="project" value="UniProtKB-SubCell"/>
</dbReference>
<evidence type="ECO:0000256" key="6">
    <source>
        <dbReference type="SAM" id="Phobius"/>
    </source>
</evidence>
<accession>A0AB37W1I7</accession>
<evidence type="ECO:0000256" key="5">
    <source>
        <dbReference type="SAM" id="MobiDB-lite"/>
    </source>
</evidence>
<feature type="transmembrane region" description="Helical" evidence="6">
    <location>
        <begin position="482"/>
        <end position="502"/>
    </location>
</feature>
<dbReference type="InterPro" id="IPR004841">
    <property type="entry name" value="AA-permease/SLC12A_dom"/>
</dbReference>
<feature type="compositionally biased region" description="Basic and acidic residues" evidence="5">
    <location>
        <begin position="537"/>
        <end position="547"/>
    </location>
</feature>
<name>A0AB37W1I7_9PLEO</name>
<comment type="caution">
    <text evidence="8">The sequence shown here is derived from an EMBL/GenBank/DDBJ whole genome shotgun (WGS) entry which is preliminary data.</text>
</comment>
<feature type="domain" description="Amino acid permease/ SLC12A" evidence="7">
    <location>
        <begin position="19"/>
        <end position="508"/>
    </location>
</feature>
<dbReference type="Gene3D" id="1.20.1740.10">
    <property type="entry name" value="Amino acid/polyamine transporter I"/>
    <property type="match status" value="1"/>
</dbReference>
<feature type="transmembrane region" description="Helical" evidence="6">
    <location>
        <begin position="46"/>
        <end position="66"/>
    </location>
</feature>
<proteinExistence type="predicted"/>
<keyword evidence="4 6" id="KW-0472">Membrane</keyword>
<dbReference type="InterPro" id="IPR050524">
    <property type="entry name" value="APC_YAT"/>
</dbReference>
<evidence type="ECO:0000313" key="10">
    <source>
        <dbReference type="Proteomes" id="UP000292340"/>
    </source>
</evidence>
<feature type="transmembrane region" description="Helical" evidence="6">
    <location>
        <begin position="443"/>
        <end position="476"/>
    </location>
</feature>
<gene>
    <name evidence="8" type="ORF">AA0115_g12287</name>
    <name evidence="9" type="ORF">AA0119_g11916</name>
</gene>
<feature type="compositionally biased region" description="Polar residues" evidence="5">
    <location>
        <begin position="552"/>
        <end position="565"/>
    </location>
</feature>
<feature type="transmembrane region" description="Helical" evidence="6">
    <location>
        <begin position="160"/>
        <end position="177"/>
    </location>
</feature>
<comment type="subcellular location">
    <subcellularLocation>
        <location evidence="1">Membrane</location>
        <topology evidence="1">Multi-pass membrane protein</topology>
    </subcellularLocation>
</comment>
<dbReference type="PANTHER" id="PTHR43341">
    <property type="entry name" value="AMINO ACID PERMEASE"/>
    <property type="match status" value="1"/>
</dbReference>
<evidence type="ECO:0000313" key="11">
    <source>
        <dbReference type="Proteomes" id="UP000293195"/>
    </source>
</evidence>
<dbReference type="AlphaFoldDB" id="A0AB37W1I7"/>
<feature type="transmembrane region" description="Helical" evidence="6">
    <location>
        <begin position="14"/>
        <end position="34"/>
    </location>
</feature>
<dbReference type="Proteomes" id="UP000292340">
    <property type="component" value="Unassembled WGS sequence"/>
</dbReference>
<dbReference type="EMBL" id="PDXB01000072">
    <property type="protein sequence ID" value="RYN16536.1"/>
    <property type="molecule type" value="Genomic_DNA"/>
</dbReference>
<evidence type="ECO:0000256" key="4">
    <source>
        <dbReference type="ARBA" id="ARBA00023136"/>
    </source>
</evidence>
<feature type="transmembrane region" description="Helical" evidence="6">
    <location>
        <begin position="364"/>
        <end position="384"/>
    </location>
</feature>
<dbReference type="Pfam" id="PF00324">
    <property type="entry name" value="AA_permease"/>
    <property type="match status" value="1"/>
</dbReference>
<dbReference type="PIRSF" id="PIRSF006060">
    <property type="entry name" value="AA_transporter"/>
    <property type="match status" value="1"/>
</dbReference>
<dbReference type="PANTHER" id="PTHR43341:SF9">
    <property type="entry name" value="DICARBOXYLIC AMINO ACID PERMEASE"/>
    <property type="match status" value="1"/>
</dbReference>
<dbReference type="GO" id="GO:0015171">
    <property type="term" value="F:amino acid transmembrane transporter activity"/>
    <property type="evidence" value="ECO:0007669"/>
    <property type="project" value="TreeGrafter"/>
</dbReference>
<reference evidence="8" key="1">
    <citation type="submission" date="2017-10" db="EMBL/GenBank/DDBJ databases">
        <authorList>
            <person name="Armitage A.D."/>
            <person name="Barbara D.J."/>
            <person name="Woodhall J.W."/>
            <person name="Sreenivasaprasad S."/>
            <person name="Lane C.R."/>
            <person name="Clarkson J.P."/>
            <person name="Harrison R.J."/>
        </authorList>
    </citation>
    <scope>NUCLEOTIDE SEQUENCE</scope>
    <source>
        <strain evidence="8">FERA 1164</strain>
        <strain evidence="9">FERA 635</strain>
    </source>
</reference>
<dbReference type="EMBL" id="PDXF01000100">
    <property type="protein sequence ID" value="RYN88341.1"/>
    <property type="molecule type" value="Genomic_DNA"/>
</dbReference>
<feature type="region of interest" description="Disordered" evidence="5">
    <location>
        <begin position="537"/>
        <end position="565"/>
    </location>
</feature>